<dbReference type="RefSeq" id="WP_205113844.1">
    <property type="nucleotide sequence ID" value="NZ_JAFBCM010000001.1"/>
</dbReference>
<keyword evidence="3" id="KW-1185">Reference proteome</keyword>
<gene>
    <name evidence="2" type="ORF">ACFOUW_18945</name>
</gene>
<organism evidence="2 3">
    <name type="scientific">Tenggerimyces flavus</name>
    <dbReference type="NCBI Taxonomy" id="1708749"/>
    <lineage>
        <taxon>Bacteria</taxon>
        <taxon>Bacillati</taxon>
        <taxon>Actinomycetota</taxon>
        <taxon>Actinomycetes</taxon>
        <taxon>Propionibacteriales</taxon>
        <taxon>Nocardioidaceae</taxon>
        <taxon>Tenggerimyces</taxon>
    </lineage>
</organism>
<dbReference type="PROSITE" id="PS51257">
    <property type="entry name" value="PROKAR_LIPOPROTEIN"/>
    <property type="match status" value="1"/>
</dbReference>
<proteinExistence type="predicted"/>
<accession>A0ABV7YFU6</accession>
<dbReference type="EMBL" id="JBHRZH010000016">
    <property type="protein sequence ID" value="MFC3762925.1"/>
    <property type="molecule type" value="Genomic_DNA"/>
</dbReference>
<evidence type="ECO:0000256" key="1">
    <source>
        <dbReference type="SAM" id="SignalP"/>
    </source>
</evidence>
<evidence type="ECO:0008006" key="4">
    <source>
        <dbReference type="Google" id="ProtNLM"/>
    </source>
</evidence>
<feature type="chain" id="PRO_5046712916" description="DUF3558 domain-containing protein" evidence="1">
    <location>
        <begin position="19"/>
        <end position="361"/>
    </location>
</feature>
<keyword evidence="1" id="KW-0732">Signal</keyword>
<comment type="caution">
    <text evidence="2">The sequence shown here is derived from an EMBL/GenBank/DDBJ whole genome shotgun (WGS) entry which is preliminary data.</text>
</comment>
<name>A0ABV7YFU6_9ACTN</name>
<protein>
    <recommendedName>
        <fullName evidence="4">DUF3558 domain-containing protein</fullName>
    </recommendedName>
</protein>
<sequence>MSPWKSASLLVVAVLALAACGADRQAAKDAATPPASPNPCDLVAPTTIADVVGPSLPLTVGGYGLPDKTTGSCSWSFGLDTKASDDVRRPRERQLHIDAETWKGDPCAEVKPGKRATAVSGLGDKAVLDLSVKGGVLKFCRAHQLAKVTWWAVDWQASKAVSVQDSAYEDTLVRLGREVLDRWDEARPVTINQFMPKRSDGPEPPEACELVKGETLAIVGVDPETAHPLGTPSFGNTQCTWDLSVDNIGHKPGERFSRHLSVDIQSYGGEWGFRGTERAGTTARQFSHGWQVSPDSTLGGGAVVVDDHEGNGLAAYRAFTISVELRARDFGWTETKPNPSDERLEEWTRLVTDDVMQAMPR</sequence>
<feature type="signal peptide" evidence="1">
    <location>
        <begin position="1"/>
        <end position="18"/>
    </location>
</feature>
<dbReference type="Proteomes" id="UP001595699">
    <property type="component" value="Unassembled WGS sequence"/>
</dbReference>
<reference evidence="3" key="1">
    <citation type="journal article" date="2019" name="Int. J. Syst. Evol. Microbiol.">
        <title>The Global Catalogue of Microorganisms (GCM) 10K type strain sequencing project: providing services to taxonomists for standard genome sequencing and annotation.</title>
        <authorList>
            <consortium name="The Broad Institute Genomics Platform"/>
            <consortium name="The Broad Institute Genome Sequencing Center for Infectious Disease"/>
            <person name="Wu L."/>
            <person name="Ma J."/>
        </authorList>
    </citation>
    <scope>NUCLEOTIDE SEQUENCE [LARGE SCALE GENOMIC DNA]</scope>
    <source>
        <strain evidence="3">CGMCC 4.7241</strain>
    </source>
</reference>
<evidence type="ECO:0000313" key="2">
    <source>
        <dbReference type="EMBL" id="MFC3762925.1"/>
    </source>
</evidence>
<evidence type="ECO:0000313" key="3">
    <source>
        <dbReference type="Proteomes" id="UP001595699"/>
    </source>
</evidence>